<protein>
    <submittedName>
        <fullName evidence="2">Uncharacterized protein</fullName>
    </submittedName>
</protein>
<comment type="caution">
    <text evidence="2">The sequence shown here is derived from an EMBL/GenBank/DDBJ whole genome shotgun (WGS) entry which is preliminary data.</text>
</comment>
<dbReference type="AlphaFoldDB" id="A0AAV9LR50"/>
<dbReference type="EMBL" id="JAWPEI010000005">
    <property type="protein sequence ID" value="KAK4726920.1"/>
    <property type="molecule type" value="Genomic_DNA"/>
</dbReference>
<proteinExistence type="predicted"/>
<feature type="compositionally biased region" description="Low complexity" evidence="1">
    <location>
        <begin position="63"/>
        <end position="85"/>
    </location>
</feature>
<feature type="region of interest" description="Disordered" evidence="1">
    <location>
        <begin position="57"/>
        <end position="120"/>
    </location>
</feature>
<accession>A0AAV9LR50</accession>
<reference evidence="2 3" key="1">
    <citation type="submission" date="2023-10" db="EMBL/GenBank/DDBJ databases">
        <title>Genome-Wide Identification Analysis in wild type Solanum Pinnatisectum Reveals Some Genes Defensing Phytophthora Infestans.</title>
        <authorList>
            <person name="Sun C."/>
        </authorList>
    </citation>
    <scope>NUCLEOTIDE SEQUENCE [LARGE SCALE GENOMIC DNA]</scope>
    <source>
        <strain evidence="2">LQN</strain>
        <tissue evidence="2">Leaf</tissue>
    </source>
</reference>
<evidence type="ECO:0000313" key="3">
    <source>
        <dbReference type="Proteomes" id="UP001311915"/>
    </source>
</evidence>
<name>A0AAV9LR50_9SOLN</name>
<organism evidence="2 3">
    <name type="scientific">Solanum pinnatisectum</name>
    <name type="common">tansyleaf nightshade</name>
    <dbReference type="NCBI Taxonomy" id="50273"/>
    <lineage>
        <taxon>Eukaryota</taxon>
        <taxon>Viridiplantae</taxon>
        <taxon>Streptophyta</taxon>
        <taxon>Embryophyta</taxon>
        <taxon>Tracheophyta</taxon>
        <taxon>Spermatophyta</taxon>
        <taxon>Magnoliopsida</taxon>
        <taxon>eudicotyledons</taxon>
        <taxon>Gunneridae</taxon>
        <taxon>Pentapetalae</taxon>
        <taxon>asterids</taxon>
        <taxon>lamiids</taxon>
        <taxon>Solanales</taxon>
        <taxon>Solanaceae</taxon>
        <taxon>Solanoideae</taxon>
        <taxon>Solaneae</taxon>
        <taxon>Solanum</taxon>
    </lineage>
</organism>
<feature type="compositionally biased region" description="Low complexity" evidence="1">
    <location>
        <begin position="104"/>
        <end position="120"/>
    </location>
</feature>
<sequence length="120" mass="13032">MLIILHEVGIVHQFVRGLTFSVRSYVFRAAIEEASFQSIRTAKDVEVIVLEEFGDPKRDHSSVKFSGASSRSSGSLRGSSSFQRRGLVHASMPAAESEQLTQGSYVSCRGSHGSSSSSQH</sequence>
<dbReference type="Proteomes" id="UP001311915">
    <property type="component" value="Unassembled WGS sequence"/>
</dbReference>
<gene>
    <name evidence="2" type="ORF">R3W88_031837</name>
</gene>
<keyword evidence="3" id="KW-1185">Reference proteome</keyword>
<evidence type="ECO:0000313" key="2">
    <source>
        <dbReference type="EMBL" id="KAK4726920.1"/>
    </source>
</evidence>
<evidence type="ECO:0000256" key="1">
    <source>
        <dbReference type="SAM" id="MobiDB-lite"/>
    </source>
</evidence>